<protein>
    <submittedName>
        <fullName evidence="2">Uncharacterized protein</fullName>
    </submittedName>
</protein>
<comment type="caution">
    <text evidence="2">The sequence shown here is derived from an EMBL/GenBank/DDBJ whole genome shotgun (WGS) entry which is preliminary data.</text>
</comment>
<dbReference type="OrthoDB" id="10478588at2759"/>
<sequence>MEAFKKRRKHVMQLEAAARDMSYRHSVMVFVPSKKLRELAQRGTDGWMSYEYRRLDAVEIQDPSSWQPLDTVCTFGHYGSLYSFGRNVPQRLKVADSTDVSRLNNNRMRLFEKQQKKYMEILADTNTPNKCFGYAKFHHPSDMSSEEWRPALIDRSETVGTSKRKYKVSYATLSAKSLRRFGLLALYCMILTANGFGIALNLAVKGWCDPGLVDGPMNPTVFPGFRLGRHVLRISGPRPSKVAAQVPKSGSLTHHTFCPKPSWS</sequence>
<feature type="transmembrane region" description="Helical" evidence="1">
    <location>
        <begin position="181"/>
        <end position="204"/>
    </location>
</feature>
<keyword evidence="1" id="KW-0472">Membrane</keyword>
<organism evidence="2 3">
    <name type="scientific">Symbiodinium natans</name>
    <dbReference type="NCBI Taxonomy" id="878477"/>
    <lineage>
        <taxon>Eukaryota</taxon>
        <taxon>Sar</taxon>
        <taxon>Alveolata</taxon>
        <taxon>Dinophyceae</taxon>
        <taxon>Suessiales</taxon>
        <taxon>Symbiodiniaceae</taxon>
        <taxon>Symbiodinium</taxon>
    </lineage>
</organism>
<gene>
    <name evidence="2" type="ORF">SNAT2548_LOCUS30093</name>
</gene>
<reference evidence="2" key="1">
    <citation type="submission" date="2021-02" db="EMBL/GenBank/DDBJ databases">
        <authorList>
            <person name="Dougan E. K."/>
            <person name="Rhodes N."/>
            <person name="Thang M."/>
            <person name="Chan C."/>
        </authorList>
    </citation>
    <scope>NUCLEOTIDE SEQUENCE</scope>
</reference>
<dbReference type="Proteomes" id="UP000604046">
    <property type="component" value="Unassembled WGS sequence"/>
</dbReference>
<proteinExistence type="predicted"/>
<keyword evidence="1" id="KW-0812">Transmembrane</keyword>
<dbReference type="AlphaFoldDB" id="A0A812TQA2"/>
<evidence type="ECO:0000256" key="1">
    <source>
        <dbReference type="SAM" id="Phobius"/>
    </source>
</evidence>
<dbReference type="EMBL" id="CAJNDS010002591">
    <property type="protein sequence ID" value="CAE7536984.1"/>
    <property type="molecule type" value="Genomic_DNA"/>
</dbReference>
<keyword evidence="3" id="KW-1185">Reference proteome</keyword>
<keyword evidence="1" id="KW-1133">Transmembrane helix</keyword>
<evidence type="ECO:0000313" key="3">
    <source>
        <dbReference type="Proteomes" id="UP000604046"/>
    </source>
</evidence>
<name>A0A812TQA2_9DINO</name>
<accession>A0A812TQA2</accession>
<evidence type="ECO:0000313" key="2">
    <source>
        <dbReference type="EMBL" id="CAE7536984.1"/>
    </source>
</evidence>